<dbReference type="GO" id="GO:0097746">
    <property type="term" value="P:blood vessel diameter maintenance"/>
    <property type="evidence" value="ECO:0007669"/>
    <property type="project" value="UniProtKB-KW"/>
</dbReference>
<protein>
    <submittedName>
        <fullName evidence="10">Uncharacterized protein</fullName>
    </submittedName>
</protein>
<dbReference type="PANTHER" id="PTHR12167:SF5">
    <property type="entry name" value="C-TYPE NATRIURETIC PEPTIDE 3-LIKE PRECURSOR"/>
    <property type="match status" value="1"/>
</dbReference>
<keyword evidence="7" id="KW-1015">Disulfide bond</keyword>
<dbReference type="GO" id="GO:0006182">
    <property type="term" value="P:cGMP biosynthetic process"/>
    <property type="evidence" value="ECO:0007669"/>
    <property type="project" value="TreeGrafter"/>
</dbReference>
<dbReference type="Pfam" id="PF00212">
    <property type="entry name" value="ANP"/>
    <property type="match status" value="1"/>
</dbReference>
<accession>A0A8T2IUR1</accession>
<dbReference type="InterPro" id="IPR000663">
    <property type="entry name" value="Natr_peptide"/>
</dbReference>
<feature type="signal peptide" evidence="9">
    <location>
        <begin position="1"/>
        <end position="24"/>
    </location>
</feature>
<evidence type="ECO:0000256" key="7">
    <source>
        <dbReference type="ARBA" id="ARBA00023157"/>
    </source>
</evidence>
<evidence type="ECO:0000256" key="4">
    <source>
        <dbReference type="ARBA" id="ARBA00022685"/>
    </source>
</evidence>
<evidence type="ECO:0000256" key="2">
    <source>
        <dbReference type="ARBA" id="ARBA00009041"/>
    </source>
</evidence>
<evidence type="ECO:0000256" key="6">
    <source>
        <dbReference type="ARBA" id="ARBA00022858"/>
    </source>
</evidence>
<name>A0A8T2IUR1_9PIPI</name>
<dbReference type="PRINTS" id="PR00710">
    <property type="entry name" value="NATPEPTIDES"/>
</dbReference>
<comment type="caution">
    <text evidence="10">The sequence shown here is derived from an EMBL/GenBank/DDBJ whole genome shotgun (WGS) entry which is preliminary data.</text>
</comment>
<feature type="region of interest" description="Disordered" evidence="8">
    <location>
        <begin position="44"/>
        <end position="65"/>
    </location>
</feature>
<dbReference type="PRINTS" id="PR00713">
    <property type="entry name" value="CNATPEPTIDE"/>
</dbReference>
<evidence type="ECO:0000256" key="1">
    <source>
        <dbReference type="ARBA" id="ARBA00004613"/>
    </source>
</evidence>
<evidence type="ECO:0000313" key="11">
    <source>
        <dbReference type="Proteomes" id="UP000812440"/>
    </source>
</evidence>
<comment type="similarity">
    <text evidence="2">Belongs to the natriuretic peptide family.</text>
</comment>
<keyword evidence="6" id="KW-0838">Vasoactive</keyword>
<comment type="subcellular location">
    <subcellularLocation>
        <location evidence="1">Secreted</location>
    </subcellularLocation>
</comment>
<evidence type="ECO:0000313" key="10">
    <source>
        <dbReference type="EMBL" id="KAG8434764.1"/>
    </source>
</evidence>
<evidence type="ECO:0000256" key="9">
    <source>
        <dbReference type="SAM" id="SignalP"/>
    </source>
</evidence>
<dbReference type="AlphaFoldDB" id="A0A8T2IUR1"/>
<sequence>MSCPNIACIGFLLILFLSKDPVQAKPMSSLQSLSRILEENFERPYGYEGDDQEKEPLDPTDSLDQDSELQWVNVDKAGNPHLEVKLQQLLNDPINTSRKYRLRNKKGLSRGCYGVRLDRIGSLSGLGC</sequence>
<keyword evidence="4" id="KW-0165">Cleavage on pair of basic residues</keyword>
<feature type="chain" id="PRO_5035805081" evidence="9">
    <location>
        <begin position="25"/>
        <end position="128"/>
    </location>
</feature>
<dbReference type="GO" id="GO:0005576">
    <property type="term" value="C:extracellular region"/>
    <property type="evidence" value="ECO:0007669"/>
    <property type="project" value="UniProtKB-SubCell"/>
</dbReference>
<keyword evidence="9" id="KW-0732">Signal</keyword>
<reference evidence="10" key="1">
    <citation type="thesis" date="2020" institute="ProQuest LLC" country="789 East Eisenhower Parkway, Ann Arbor, MI, USA">
        <title>Comparative Genomics and Chromosome Evolution.</title>
        <authorList>
            <person name="Mudd A.B."/>
        </authorList>
    </citation>
    <scope>NUCLEOTIDE SEQUENCE</scope>
    <source>
        <strain evidence="10">Female2</strain>
        <tissue evidence="10">Blood</tissue>
    </source>
</reference>
<dbReference type="PANTHER" id="PTHR12167">
    <property type="entry name" value="C-TYPE NATRIURETIC PEPTIDE"/>
    <property type="match status" value="1"/>
</dbReference>
<evidence type="ECO:0000256" key="5">
    <source>
        <dbReference type="ARBA" id="ARBA00022702"/>
    </source>
</evidence>
<keyword evidence="5" id="KW-0372">Hormone</keyword>
<keyword evidence="11" id="KW-1185">Reference proteome</keyword>
<dbReference type="OrthoDB" id="8911465at2759"/>
<evidence type="ECO:0000256" key="8">
    <source>
        <dbReference type="SAM" id="MobiDB-lite"/>
    </source>
</evidence>
<dbReference type="GO" id="GO:0005179">
    <property type="term" value="F:hormone activity"/>
    <property type="evidence" value="ECO:0007669"/>
    <property type="project" value="UniProtKB-KW"/>
</dbReference>
<dbReference type="EMBL" id="JAACNH010000008">
    <property type="protein sequence ID" value="KAG8434764.1"/>
    <property type="molecule type" value="Genomic_DNA"/>
</dbReference>
<dbReference type="InterPro" id="IPR002406">
    <property type="entry name" value="C_natriurtcpep"/>
</dbReference>
<gene>
    <name evidence="10" type="ORF">GDO86_012928</name>
</gene>
<organism evidence="10 11">
    <name type="scientific">Hymenochirus boettgeri</name>
    <name type="common">Congo dwarf clawed frog</name>
    <dbReference type="NCBI Taxonomy" id="247094"/>
    <lineage>
        <taxon>Eukaryota</taxon>
        <taxon>Metazoa</taxon>
        <taxon>Chordata</taxon>
        <taxon>Craniata</taxon>
        <taxon>Vertebrata</taxon>
        <taxon>Euteleostomi</taxon>
        <taxon>Amphibia</taxon>
        <taxon>Batrachia</taxon>
        <taxon>Anura</taxon>
        <taxon>Pipoidea</taxon>
        <taxon>Pipidae</taxon>
        <taxon>Pipinae</taxon>
        <taxon>Hymenochirus</taxon>
    </lineage>
</organism>
<evidence type="ECO:0000256" key="3">
    <source>
        <dbReference type="ARBA" id="ARBA00022525"/>
    </source>
</evidence>
<keyword evidence="3" id="KW-0964">Secreted</keyword>
<dbReference type="GO" id="GO:0007168">
    <property type="term" value="P:receptor guanylyl cyclase signaling pathway"/>
    <property type="evidence" value="ECO:0007669"/>
    <property type="project" value="TreeGrafter"/>
</dbReference>
<dbReference type="Proteomes" id="UP000812440">
    <property type="component" value="Chromosome 7"/>
</dbReference>
<proteinExistence type="inferred from homology"/>
<dbReference type="SMART" id="SM00183">
    <property type="entry name" value="NAT_PEP"/>
    <property type="match status" value="1"/>
</dbReference>